<reference evidence="4" key="1">
    <citation type="journal article" date="2020" name="Stud. Mycol.">
        <title>101 Dothideomycetes genomes: a test case for predicting lifestyles and emergence of pathogens.</title>
        <authorList>
            <person name="Haridas S."/>
            <person name="Albert R."/>
            <person name="Binder M."/>
            <person name="Bloem J."/>
            <person name="Labutti K."/>
            <person name="Salamov A."/>
            <person name="Andreopoulos B."/>
            <person name="Baker S."/>
            <person name="Barry K."/>
            <person name="Bills G."/>
            <person name="Bluhm B."/>
            <person name="Cannon C."/>
            <person name="Castanera R."/>
            <person name="Culley D."/>
            <person name="Daum C."/>
            <person name="Ezra D."/>
            <person name="Gonzalez J."/>
            <person name="Henrissat B."/>
            <person name="Kuo A."/>
            <person name="Liang C."/>
            <person name="Lipzen A."/>
            <person name="Lutzoni F."/>
            <person name="Magnuson J."/>
            <person name="Mondo S."/>
            <person name="Nolan M."/>
            <person name="Ohm R."/>
            <person name="Pangilinan J."/>
            <person name="Park H.-J."/>
            <person name="Ramirez L."/>
            <person name="Alfaro M."/>
            <person name="Sun H."/>
            <person name="Tritt A."/>
            <person name="Yoshinaga Y."/>
            <person name="Zwiers L.-H."/>
            <person name="Turgeon B."/>
            <person name="Goodwin S."/>
            <person name="Spatafora J."/>
            <person name="Crous P."/>
            <person name="Grigoriev I."/>
        </authorList>
    </citation>
    <scope>NUCLEOTIDE SEQUENCE</scope>
    <source>
        <strain evidence="4">CBS 121739</strain>
    </source>
</reference>
<dbReference type="EMBL" id="ML996571">
    <property type="protein sequence ID" value="KAF2758565.1"/>
    <property type="molecule type" value="Genomic_DNA"/>
</dbReference>
<evidence type="ECO:0000313" key="4">
    <source>
        <dbReference type="EMBL" id="KAF2758565.1"/>
    </source>
</evidence>
<dbReference type="AlphaFoldDB" id="A0A6A6W7P9"/>
<dbReference type="PROSITE" id="PS51471">
    <property type="entry name" value="FE2OG_OXY"/>
    <property type="match status" value="1"/>
</dbReference>
<dbReference type="InterPro" id="IPR050231">
    <property type="entry name" value="Iron_ascorbate_oxido_reductase"/>
</dbReference>
<evidence type="ECO:0000256" key="1">
    <source>
        <dbReference type="ARBA" id="ARBA00008056"/>
    </source>
</evidence>
<dbReference type="GO" id="GO:0046872">
    <property type="term" value="F:metal ion binding"/>
    <property type="evidence" value="ECO:0007669"/>
    <property type="project" value="UniProtKB-KW"/>
</dbReference>
<proteinExistence type="inferred from homology"/>
<dbReference type="InterPro" id="IPR026992">
    <property type="entry name" value="DIOX_N"/>
</dbReference>
<dbReference type="GO" id="GO:0044283">
    <property type="term" value="P:small molecule biosynthetic process"/>
    <property type="evidence" value="ECO:0007669"/>
    <property type="project" value="UniProtKB-ARBA"/>
</dbReference>
<dbReference type="Proteomes" id="UP000799437">
    <property type="component" value="Unassembled WGS sequence"/>
</dbReference>
<dbReference type="Pfam" id="PF03171">
    <property type="entry name" value="2OG-FeII_Oxy"/>
    <property type="match status" value="1"/>
</dbReference>
<keyword evidence="2" id="KW-0560">Oxidoreductase</keyword>
<protein>
    <submittedName>
        <fullName evidence="4">Clavaminate synthase-like protein</fullName>
    </submittedName>
</protein>
<dbReference type="GeneID" id="54490469"/>
<feature type="domain" description="Fe2OG dioxygenase" evidence="3">
    <location>
        <begin position="180"/>
        <end position="296"/>
    </location>
</feature>
<name>A0A6A6W7P9_9PEZI</name>
<sequence length="399" mass="43467">MPSLPIPILPLSHALPPSPPAHKQAFLAKLRHALLTTGGVFYLSETSALVPDTLINDVIRETHAFFDADTAVKEAVEMKRCGSFLGWSRIDNETTAHHPDHREQLDLSTPHPLPAPTAPLYHNLRAPNQWPSPTALPTFRPVLEDYIARMAALSTTFTALIAEALGMPADTFARFFDADQQHKLKIVKYPEVALPSATDAEDESADAARLRQGVGPHKDSMLTSYLLQASPQPGLQAQDASGEWVDVPPIPGTLVVVIGRGMEALTGGVCAGAMHRVLSPGVGEGPRYSVPFFQGVSWDARIDGEGEEEGGSVDVPEGVRAEAEKGWKGRRERERKEVVKEEGAFGKKGRWGSMGEATFMNRIRSHPDVGERWYPELLAQLRAQDAADDDDEAAQSKAR</sequence>
<dbReference type="RefSeq" id="XP_033601016.1">
    <property type="nucleotide sequence ID" value="XM_033749415.1"/>
</dbReference>
<dbReference type="Gene3D" id="2.60.120.330">
    <property type="entry name" value="B-lactam Antibiotic, Isopenicillin N Synthase, Chain"/>
    <property type="match status" value="1"/>
</dbReference>
<dbReference type="Pfam" id="PF14226">
    <property type="entry name" value="DIOX_N"/>
    <property type="match status" value="1"/>
</dbReference>
<comment type="similarity">
    <text evidence="1 2">Belongs to the iron/ascorbate-dependent oxidoreductase family.</text>
</comment>
<dbReference type="InterPro" id="IPR027443">
    <property type="entry name" value="IPNS-like_sf"/>
</dbReference>
<accession>A0A6A6W7P9</accession>
<evidence type="ECO:0000256" key="2">
    <source>
        <dbReference type="RuleBase" id="RU003682"/>
    </source>
</evidence>
<gene>
    <name evidence="4" type="ORF">EJ05DRAFT_537909</name>
</gene>
<dbReference type="GO" id="GO:0016491">
    <property type="term" value="F:oxidoreductase activity"/>
    <property type="evidence" value="ECO:0007669"/>
    <property type="project" value="UniProtKB-KW"/>
</dbReference>
<keyword evidence="5" id="KW-1185">Reference proteome</keyword>
<keyword evidence="2" id="KW-0479">Metal-binding</keyword>
<evidence type="ECO:0000259" key="3">
    <source>
        <dbReference type="PROSITE" id="PS51471"/>
    </source>
</evidence>
<dbReference type="PANTHER" id="PTHR47990">
    <property type="entry name" value="2-OXOGLUTARATE (2OG) AND FE(II)-DEPENDENT OXYGENASE SUPERFAMILY PROTEIN-RELATED"/>
    <property type="match status" value="1"/>
</dbReference>
<dbReference type="OrthoDB" id="627829at2759"/>
<keyword evidence="2" id="KW-0408">Iron</keyword>
<evidence type="ECO:0000313" key="5">
    <source>
        <dbReference type="Proteomes" id="UP000799437"/>
    </source>
</evidence>
<dbReference type="SUPFAM" id="SSF51197">
    <property type="entry name" value="Clavaminate synthase-like"/>
    <property type="match status" value="1"/>
</dbReference>
<dbReference type="InterPro" id="IPR044861">
    <property type="entry name" value="IPNS-like_FE2OG_OXY"/>
</dbReference>
<organism evidence="4 5">
    <name type="scientific">Pseudovirgaria hyperparasitica</name>
    <dbReference type="NCBI Taxonomy" id="470096"/>
    <lineage>
        <taxon>Eukaryota</taxon>
        <taxon>Fungi</taxon>
        <taxon>Dikarya</taxon>
        <taxon>Ascomycota</taxon>
        <taxon>Pezizomycotina</taxon>
        <taxon>Dothideomycetes</taxon>
        <taxon>Dothideomycetes incertae sedis</taxon>
        <taxon>Acrospermales</taxon>
        <taxon>Acrospermaceae</taxon>
        <taxon>Pseudovirgaria</taxon>
    </lineage>
</organism>
<dbReference type="InterPro" id="IPR005123">
    <property type="entry name" value="Oxoglu/Fe-dep_dioxygenase_dom"/>
</dbReference>